<accession>A0ABN7X1Y6</accession>
<dbReference type="EMBL" id="CAJVQB010079639">
    <property type="protein sequence ID" value="CAG8845463.1"/>
    <property type="molecule type" value="Genomic_DNA"/>
</dbReference>
<evidence type="ECO:0000313" key="1">
    <source>
        <dbReference type="EMBL" id="CAG8845463.1"/>
    </source>
</evidence>
<reference evidence="1 2" key="1">
    <citation type="submission" date="2021-06" db="EMBL/GenBank/DDBJ databases">
        <authorList>
            <person name="Kallberg Y."/>
            <person name="Tangrot J."/>
            <person name="Rosling A."/>
        </authorList>
    </citation>
    <scope>NUCLEOTIDE SEQUENCE [LARGE SCALE GENOMIC DNA]</scope>
    <source>
        <strain evidence="1 2">120-4 pot B 10/14</strain>
    </source>
</reference>
<proteinExistence type="predicted"/>
<name>A0ABN7X1Y6_GIGMA</name>
<evidence type="ECO:0000313" key="2">
    <source>
        <dbReference type="Proteomes" id="UP000789901"/>
    </source>
</evidence>
<protein>
    <submittedName>
        <fullName evidence="1">3001_t:CDS:1</fullName>
    </submittedName>
</protein>
<organism evidence="1 2">
    <name type="scientific">Gigaspora margarita</name>
    <dbReference type="NCBI Taxonomy" id="4874"/>
    <lineage>
        <taxon>Eukaryota</taxon>
        <taxon>Fungi</taxon>
        <taxon>Fungi incertae sedis</taxon>
        <taxon>Mucoromycota</taxon>
        <taxon>Glomeromycotina</taxon>
        <taxon>Glomeromycetes</taxon>
        <taxon>Diversisporales</taxon>
        <taxon>Gigasporaceae</taxon>
        <taxon>Gigaspora</taxon>
    </lineage>
</organism>
<dbReference type="Proteomes" id="UP000789901">
    <property type="component" value="Unassembled WGS sequence"/>
</dbReference>
<gene>
    <name evidence="1" type="ORF">GMARGA_LOCUS37651</name>
</gene>
<comment type="caution">
    <text evidence="1">The sequence shown here is derived from an EMBL/GenBank/DDBJ whole genome shotgun (WGS) entry which is preliminary data.</text>
</comment>
<sequence length="50" mass="5904">KINTSLLKELIEEFKPFDVLTTYFSRIQYNTHSVVSSSIEVLKFEFANYI</sequence>
<feature type="non-terminal residue" evidence="1">
    <location>
        <position position="1"/>
    </location>
</feature>
<keyword evidence="2" id="KW-1185">Reference proteome</keyword>